<dbReference type="SUPFAM" id="SSF47336">
    <property type="entry name" value="ACP-like"/>
    <property type="match status" value="1"/>
</dbReference>
<dbReference type="PANTHER" id="PTHR43775">
    <property type="entry name" value="FATTY ACID SYNTHASE"/>
    <property type="match status" value="1"/>
</dbReference>
<dbReference type="InterPro" id="IPR020806">
    <property type="entry name" value="PKS_PP-bd"/>
</dbReference>
<organism evidence="11 12">
    <name type="scientific">Streptomyces javensis</name>
    <dbReference type="NCBI Taxonomy" id="114698"/>
    <lineage>
        <taxon>Bacteria</taxon>
        <taxon>Bacillati</taxon>
        <taxon>Actinomycetota</taxon>
        <taxon>Actinomycetes</taxon>
        <taxon>Kitasatosporales</taxon>
        <taxon>Streptomycetaceae</taxon>
        <taxon>Streptomyces</taxon>
        <taxon>Streptomyces violaceusniger group</taxon>
    </lineage>
</organism>
<name>A0ABS0RQ14_9ACTN</name>
<dbReference type="PROSITE" id="PS00012">
    <property type="entry name" value="PHOSPHOPANTETHEINE"/>
    <property type="match status" value="1"/>
</dbReference>
<evidence type="ECO:0000256" key="7">
    <source>
        <dbReference type="PROSITE-ProRule" id="PRU01363"/>
    </source>
</evidence>
<dbReference type="CDD" id="cd08956">
    <property type="entry name" value="KR_3_FAS_SDR_x"/>
    <property type="match status" value="1"/>
</dbReference>
<dbReference type="InterPro" id="IPR049551">
    <property type="entry name" value="PKS_DH_C"/>
</dbReference>
<evidence type="ECO:0000256" key="3">
    <source>
        <dbReference type="ARBA" id="ARBA00022553"/>
    </source>
</evidence>
<keyword evidence="3" id="KW-0597">Phosphoprotein</keyword>
<keyword evidence="6" id="KW-0511">Multifunctional enzyme</keyword>
<dbReference type="InterPro" id="IPR020807">
    <property type="entry name" value="PKS_DH"/>
</dbReference>
<dbReference type="InterPro" id="IPR049900">
    <property type="entry name" value="PKS_mFAS_DH"/>
</dbReference>
<evidence type="ECO:0000256" key="8">
    <source>
        <dbReference type="SAM" id="MobiDB-lite"/>
    </source>
</evidence>
<dbReference type="InterPro" id="IPR036736">
    <property type="entry name" value="ACP-like_sf"/>
</dbReference>
<dbReference type="Pfam" id="PF08659">
    <property type="entry name" value="KR"/>
    <property type="match status" value="1"/>
</dbReference>
<feature type="active site" description="Proton acceptor; for dehydratase activity" evidence="7">
    <location>
        <position position="203"/>
    </location>
</feature>
<dbReference type="Gene3D" id="3.40.366.10">
    <property type="entry name" value="Malonyl-Coenzyme A Acyl Carrier Protein, domain 2"/>
    <property type="match status" value="1"/>
</dbReference>
<feature type="region of interest" description="C-terminal hotdog fold" evidence="7">
    <location>
        <begin position="304"/>
        <end position="443"/>
    </location>
</feature>
<dbReference type="Pfam" id="PF00698">
    <property type="entry name" value="Acyl_transf_1"/>
    <property type="match status" value="1"/>
</dbReference>
<dbReference type="Gene3D" id="3.40.50.720">
    <property type="entry name" value="NAD(P)-binding Rossmann-like Domain"/>
    <property type="match status" value="1"/>
</dbReference>
<dbReference type="SUPFAM" id="SSF52151">
    <property type="entry name" value="FabD/lysophospholipase-like"/>
    <property type="match status" value="1"/>
</dbReference>
<dbReference type="InterPro" id="IPR057326">
    <property type="entry name" value="KR_dom"/>
</dbReference>
<evidence type="ECO:0000256" key="1">
    <source>
        <dbReference type="ARBA" id="ARBA00004792"/>
    </source>
</evidence>
<dbReference type="SUPFAM" id="SSF51735">
    <property type="entry name" value="NAD(P)-binding Rossmann-fold domains"/>
    <property type="match status" value="2"/>
</dbReference>
<dbReference type="InterPro" id="IPR001227">
    <property type="entry name" value="Ac_transferase_dom_sf"/>
</dbReference>
<dbReference type="RefSeq" id="WP_198281354.1">
    <property type="nucleotide sequence ID" value="NZ_JAEEAQ010000663.1"/>
</dbReference>
<dbReference type="InterPro" id="IPR016035">
    <property type="entry name" value="Acyl_Trfase/lysoPLipase"/>
</dbReference>
<dbReference type="Gene3D" id="1.10.1200.10">
    <property type="entry name" value="ACP-like"/>
    <property type="match status" value="1"/>
</dbReference>
<comment type="pathway">
    <text evidence="1">Antibiotic biosynthesis.</text>
</comment>
<dbReference type="PROSITE" id="PS52019">
    <property type="entry name" value="PKS_MFAS_DH"/>
    <property type="match status" value="1"/>
</dbReference>
<keyword evidence="4" id="KW-0808">Transferase</keyword>
<dbReference type="SMART" id="SM00826">
    <property type="entry name" value="PKS_DH"/>
    <property type="match status" value="1"/>
</dbReference>
<accession>A0ABS0RQ14</accession>
<dbReference type="Pfam" id="PF14765">
    <property type="entry name" value="PS-DH"/>
    <property type="match status" value="1"/>
</dbReference>
<keyword evidence="5" id="KW-0045">Antibiotic biosynthesis</keyword>
<evidence type="ECO:0000256" key="5">
    <source>
        <dbReference type="ARBA" id="ARBA00023194"/>
    </source>
</evidence>
<dbReference type="EMBL" id="JAEEAQ010000663">
    <property type="protein sequence ID" value="MBI0318796.1"/>
    <property type="molecule type" value="Genomic_DNA"/>
</dbReference>
<dbReference type="InterPro" id="IPR055123">
    <property type="entry name" value="SpnB-like_Rossmann"/>
</dbReference>
<dbReference type="PROSITE" id="PS50075">
    <property type="entry name" value="CARRIER"/>
    <property type="match status" value="1"/>
</dbReference>
<evidence type="ECO:0000313" key="11">
    <source>
        <dbReference type="EMBL" id="MBI0318796.1"/>
    </source>
</evidence>
<feature type="region of interest" description="Disordered" evidence="8">
    <location>
        <begin position="283"/>
        <end position="305"/>
    </location>
</feature>
<evidence type="ECO:0000256" key="2">
    <source>
        <dbReference type="ARBA" id="ARBA00022450"/>
    </source>
</evidence>
<sequence length="1077" mass="113730">VRVEGVREGLAEALAPVRPRTGEVPFYSTVTGQLMDTVELDAEYWFRNLRETVEFQSTVEHLIRQGHTVFVEASPHPVLTVGIQDTADTTDTDILVTGSLRRDDGTAQRFLTSLAEVSVRGVEVNWQTAFDGTGARRVDLPTYAFQRERFWLAPSTGASDASGLGLGAVDHPLLGAAVPLPDADGCVLTGALSLAGQPWLADHSVLGMVLLPGTAFVELALQAGARFGCDTLDELTLHEPLVLPERETVQLQVSVGGSDDLGGRPFTVFSRCAGDWIRHAGGTLRVGERGDPPGNPSAWPPADARPVDVAESHTTMAERGYQYGPAFQGLRKAWIRDREVFLDVALPEQVRGDAARCGVHPALLDAALQGIGLGAFVSEPDQAHLPFSWSGVTLHAVGATTVRVTLSPAGPDTVAIRMADITGAPVLSIDALAMRPLAEQRLLEAGGSRGDALFRLEWKELPVPTGATGLRALSWGLLGGHHEPRLPAALTAAGVPPQRHRDLASIDQVPDVLVLSCPPEADGGPVPEATLSVLRRVLGVVREWLGDTRYTDARLMVLTRRAVATSTGDDVEDVAAAAVRGLLRAAQQENPGRLVVIDHDDSDLEVLPAVLATGEPEAAIRAGTVLVPRLVNAPAPDGKAPAWDSGTVLITGGTGTLGGLVARHLVSTHGARDLVLVSRGGATAPGAVELTTELEALGARIRVAACDVADRAQLTALLDTIPALRAVVHTAGVVDDGVIGSMTAERVESVLRPKADAAWHLHELTRRLDLDAFVLFSSATGVLGSAGQGNYAAANAFLDALAVHRRAQGLPAVSVAWGLWERRSGLTAHLSEQDMARMTSTGAVPLSDERGLELFDAACRSGEPVLVATPLRLRAVAATGTVPPVLSVLAPAPPRRAVEAGDGGVALRQSLAEMLGAEQSQTVLGLVRGQVAAVLRHPDPSAIDTARTFQEIGFDSLTAVELRNRLGAATGIRLAATAIFDYPTPARLAEHLLAEIVPEAADPIAARLGELDKVAVMISAMAEDDTLREQLSSRMETIVAMWTDLHRPERTGTVERDLESASLDDMFGIIDQELDGS</sequence>
<dbReference type="Proteomes" id="UP000638849">
    <property type="component" value="Unassembled WGS sequence"/>
</dbReference>
<evidence type="ECO:0000256" key="4">
    <source>
        <dbReference type="ARBA" id="ARBA00022679"/>
    </source>
</evidence>
<dbReference type="Pfam" id="PF21089">
    <property type="entry name" value="PKS_DH_N"/>
    <property type="match status" value="1"/>
</dbReference>
<dbReference type="SMART" id="SM00822">
    <property type="entry name" value="PKS_KR"/>
    <property type="match status" value="1"/>
</dbReference>
<dbReference type="InterPro" id="IPR042104">
    <property type="entry name" value="PKS_dehydratase_sf"/>
</dbReference>
<feature type="domain" description="PKS/mFAS DH" evidence="10">
    <location>
        <begin position="171"/>
        <end position="443"/>
    </location>
</feature>
<feature type="region of interest" description="N-terminal hotdog fold" evidence="7">
    <location>
        <begin position="171"/>
        <end position="291"/>
    </location>
</feature>
<dbReference type="Gene3D" id="3.30.70.3290">
    <property type="match status" value="1"/>
</dbReference>
<dbReference type="PANTHER" id="PTHR43775:SF51">
    <property type="entry name" value="INACTIVE PHENOLPHTHIOCEROL SYNTHESIS POLYKETIDE SYNTHASE TYPE I PKS1-RELATED"/>
    <property type="match status" value="1"/>
</dbReference>
<protein>
    <submittedName>
        <fullName evidence="11">SDR family NAD(P)-dependent oxidoreductase</fullName>
    </submittedName>
</protein>
<dbReference type="InterPro" id="IPR050091">
    <property type="entry name" value="PKS_NRPS_Biosynth_Enz"/>
</dbReference>
<evidence type="ECO:0000259" key="9">
    <source>
        <dbReference type="PROSITE" id="PS50075"/>
    </source>
</evidence>
<dbReference type="SMART" id="SM00827">
    <property type="entry name" value="PKS_AT"/>
    <property type="match status" value="1"/>
</dbReference>
<dbReference type="SMART" id="SM01294">
    <property type="entry name" value="PKS_PP_betabranch"/>
    <property type="match status" value="1"/>
</dbReference>
<evidence type="ECO:0000256" key="6">
    <source>
        <dbReference type="ARBA" id="ARBA00023268"/>
    </source>
</evidence>
<gene>
    <name evidence="11" type="ORF">JBF12_38665</name>
</gene>
<dbReference type="SMART" id="SM00823">
    <property type="entry name" value="PKS_PP"/>
    <property type="match status" value="1"/>
</dbReference>
<reference evidence="11 12" key="1">
    <citation type="submission" date="2020-12" db="EMBL/GenBank/DDBJ databases">
        <authorList>
            <person name="Kusuma A.B."/>
            <person name="Nouioui I."/>
            <person name="Goodfellow M."/>
        </authorList>
    </citation>
    <scope>NUCLEOTIDE SEQUENCE [LARGE SCALE GENOMIC DNA]</scope>
    <source>
        <strain evidence="11 12">DSM 41764</strain>
    </source>
</reference>
<feature type="active site" description="Proton donor; for dehydratase activity" evidence="7">
    <location>
        <position position="365"/>
    </location>
</feature>
<dbReference type="InterPro" id="IPR013968">
    <property type="entry name" value="PKS_KR"/>
</dbReference>
<dbReference type="InterPro" id="IPR014043">
    <property type="entry name" value="Acyl_transferase_dom"/>
</dbReference>
<dbReference type="Pfam" id="PF22953">
    <property type="entry name" value="SpnB_Rossmann"/>
    <property type="match status" value="1"/>
</dbReference>
<keyword evidence="12" id="KW-1185">Reference proteome</keyword>
<keyword evidence="2" id="KW-0596">Phosphopantetheine</keyword>
<dbReference type="InterPro" id="IPR006162">
    <property type="entry name" value="Ppantetheine_attach_site"/>
</dbReference>
<evidence type="ECO:0000313" key="12">
    <source>
        <dbReference type="Proteomes" id="UP000638849"/>
    </source>
</evidence>
<feature type="domain" description="Carrier" evidence="9">
    <location>
        <begin position="921"/>
        <end position="996"/>
    </location>
</feature>
<dbReference type="InterPro" id="IPR036291">
    <property type="entry name" value="NAD(P)-bd_dom_sf"/>
</dbReference>
<comment type="caution">
    <text evidence="11">The sequence shown here is derived from an EMBL/GenBank/DDBJ whole genome shotgun (WGS) entry which is preliminary data.</text>
</comment>
<feature type="non-terminal residue" evidence="11">
    <location>
        <position position="1"/>
    </location>
</feature>
<dbReference type="Gene3D" id="3.10.129.110">
    <property type="entry name" value="Polyketide synthase dehydratase"/>
    <property type="match status" value="1"/>
</dbReference>
<dbReference type="InterPro" id="IPR009081">
    <property type="entry name" value="PP-bd_ACP"/>
</dbReference>
<proteinExistence type="predicted"/>
<dbReference type="InterPro" id="IPR049552">
    <property type="entry name" value="PKS_DH_N"/>
</dbReference>
<evidence type="ECO:0000259" key="10">
    <source>
        <dbReference type="PROSITE" id="PS52019"/>
    </source>
</evidence>
<dbReference type="Pfam" id="PF00550">
    <property type="entry name" value="PP-binding"/>
    <property type="match status" value="1"/>
</dbReference>